<dbReference type="STRING" id="1121395.SAMN02745215_00170"/>
<dbReference type="InterPro" id="IPR036390">
    <property type="entry name" value="WH_DNA-bd_sf"/>
</dbReference>
<proteinExistence type="inferred from homology"/>
<evidence type="ECO:0000313" key="6">
    <source>
        <dbReference type="Proteomes" id="UP000184010"/>
    </source>
</evidence>
<evidence type="ECO:0000256" key="4">
    <source>
        <dbReference type="ARBA" id="ARBA00023163"/>
    </source>
</evidence>
<evidence type="ECO:0000256" key="1">
    <source>
        <dbReference type="ARBA" id="ARBA00011046"/>
    </source>
</evidence>
<dbReference type="PIRSF" id="PIRSF019455">
    <property type="entry name" value="CopR_AtkY"/>
    <property type="match status" value="1"/>
</dbReference>
<reference evidence="6" key="1">
    <citation type="submission" date="2016-12" db="EMBL/GenBank/DDBJ databases">
        <authorList>
            <person name="Varghese N."/>
            <person name="Submissions S."/>
        </authorList>
    </citation>
    <scope>NUCLEOTIDE SEQUENCE [LARGE SCALE GENOMIC DNA]</scope>
    <source>
        <strain evidence="6">DSM 11544</strain>
    </source>
</reference>
<dbReference type="GO" id="GO:0003677">
    <property type="term" value="F:DNA binding"/>
    <property type="evidence" value="ECO:0007669"/>
    <property type="project" value="UniProtKB-KW"/>
</dbReference>
<dbReference type="GO" id="GO:0045892">
    <property type="term" value="P:negative regulation of DNA-templated transcription"/>
    <property type="evidence" value="ECO:0007669"/>
    <property type="project" value="InterPro"/>
</dbReference>
<evidence type="ECO:0000256" key="3">
    <source>
        <dbReference type="ARBA" id="ARBA00023125"/>
    </source>
</evidence>
<dbReference type="SUPFAM" id="SSF46785">
    <property type="entry name" value="Winged helix' DNA-binding domain"/>
    <property type="match status" value="1"/>
</dbReference>
<dbReference type="Gene3D" id="1.10.4040.10">
    <property type="entry name" value="Penicillinase repressor domain"/>
    <property type="match status" value="1"/>
</dbReference>
<dbReference type="Pfam" id="PF03965">
    <property type="entry name" value="Penicillinase_R"/>
    <property type="match status" value="1"/>
</dbReference>
<protein>
    <submittedName>
        <fullName evidence="5">BlaI family transcriptional regulator, penicillinase repressor</fullName>
    </submittedName>
</protein>
<dbReference type="Proteomes" id="UP000184010">
    <property type="component" value="Unassembled WGS sequence"/>
</dbReference>
<evidence type="ECO:0000256" key="2">
    <source>
        <dbReference type="ARBA" id="ARBA00023015"/>
    </source>
</evidence>
<dbReference type="EMBL" id="FRDN01000003">
    <property type="protein sequence ID" value="SHN50348.1"/>
    <property type="molecule type" value="Genomic_DNA"/>
</dbReference>
<dbReference type="InterPro" id="IPR036388">
    <property type="entry name" value="WH-like_DNA-bd_sf"/>
</dbReference>
<keyword evidence="4" id="KW-0804">Transcription</keyword>
<organism evidence="5 6">
    <name type="scientific">Desulfitobacterium chlororespirans DSM 11544</name>
    <dbReference type="NCBI Taxonomy" id="1121395"/>
    <lineage>
        <taxon>Bacteria</taxon>
        <taxon>Bacillati</taxon>
        <taxon>Bacillota</taxon>
        <taxon>Clostridia</taxon>
        <taxon>Eubacteriales</taxon>
        <taxon>Desulfitobacteriaceae</taxon>
        <taxon>Desulfitobacterium</taxon>
    </lineage>
</organism>
<keyword evidence="2" id="KW-0805">Transcription regulation</keyword>
<sequence length="132" mass="15389">MANKKVGLSDSEWKILKVLWEHYPLSCRQIENQLKEDTGWTRHDIFSFLKRMEVKGAVHRKEASPHHLYYPILDYQEAVADETRSFLKKLWDGNLGLMVSSMVREEKLGEKEIDELMKSLQEAKKGLGGELK</sequence>
<dbReference type="Gene3D" id="1.10.10.10">
    <property type="entry name" value="Winged helix-like DNA-binding domain superfamily/Winged helix DNA-binding domain"/>
    <property type="match status" value="1"/>
</dbReference>
<keyword evidence="3" id="KW-0238">DNA-binding</keyword>
<dbReference type="AlphaFoldDB" id="A0A1M7RW52"/>
<comment type="similarity">
    <text evidence="1">Belongs to the BlaI transcriptional regulatory family.</text>
</comment>
<name>A0A1M7RW52_9FIRM</name>
<dbReference type="InterPro" id="IPR005650">
    <property type="entry name" value="BlaI_family"/>
</dbReference>
<keyword evidence="6" id="KW-1185">Reference proteome</keyword>
<accession>A0A1M7RW52</accession>
<evidence type="ECO:0000313" key="5">
    <source>
        <dbReference type="EMBL" id="SHN50348.1"/>
    </source>
</evidence>
<gene>
    <name evidence="5" type="ORF">SAMN02745215_00170</name>
</gene>
<dbReference type="RefSeq" id="WP_005814741.1">
    <property type="nucleotide sequence ID" value="NZ_FRDN01000003.1"/>
</dbReference>